<dbReference type="SUPFAM" id="SSF56831">
    <property type="entry name" value="Reovirus inner layer core protein p3"/>
    <property type="match status" value="1"/>
</dbReference>
<sequence>MITSLENSRSQTTATLSSVKTFTVEPKKTMIIVYTSATEPVGNTSCLLQFVQKDIGDIQPMVNFRVINTLDLSRPGSEPTAVILMEPDRSFMDLIYDDFFAFADPTFDPIRLWIITAHLLRRHGNILYSKPKTEIFHEPYVVDRVDLKQFKSRDLLGLAEKIANKRERMDFLNIIKFAYKETNNEGVPVHEKLYSNEAYWGSEDNNYATYLLPLLEAEVTLIKCGFEHFSSLYVHPIDYLTYFDALETDKSCISHQSKARAYGANRNVRVPKPLTYTVDVSEYYASTAAIRELKQLIDEAIIVYLQMRHIATEMISLQRMLRISSSVTSGFDVVGPCVNPGKFCFLVDAIFRCNINPNLYLVDIDDIDSNMWRNPFTFVALRLFVSMIPAPCIPRRQRLKMNNITMANILYHRLEYPKFQRLAERLKRESGISLPDVKNPTAWANSEIDWMGELYVRGDHLLNTATYGGVRSMIALYFNDLTPEEVAEVVRYPSGNTEPMSLCAPYFHGGNPIRYARDSSFDDFRKSRHMNANGVLLMNSLLDYTQPADNTIWNRTVSFATAFYEPSKTASTGMTTAQFNAMMEIIETSGLERIGMIVRSFFCEKANYSTLVAADGVVRDIPNSKKTILSVSSRYMVTGYLMVDADYVLNPDIEIRGYGKYTIAYTMQTFKTLYHEIRRRCNVVDTGPLRLINQSQLLKVTTTLMQVFFEAPDFDPKDAFGYEDSAQWTRFLALDSTPVDKIPALKAFLELLEKVQPVLRSQYLNEQIMPYFYLTKGTYSRGGGLVVLASNAIPEDRYDVVHTITGPRDYQLMLGRYVRNGPEHGNEFEHVWFDKVLAVDKFTQYAHANKVPAIKVHMNVRVQLNLIYEDGTYPLEGNTVGNNLDAFKAFMDQATTDILNAKMLHIVHTLIINDIGSHDRPPPFYFNKQAYSLMMRMGDMCMSVPSDFLSLNTVSPAALADMLCNRVTFRKDMHELWESFHVEISKVYGR</sequence>
<proteinExistence type="predicted"/>
<dbReference type="EMBL" id="MN661072">
    <property type="protein sequence ID" value="QHA33826.1"/>
    <property type="molecule type" value="Genomic_RNA"/>
</dbReference>
<name>A0A6B9KGA1_9REOV</name>
<dbReference type="GO" id="GO:0005198">
    <property type="term" value="F:structural molecule activity"/>
    <property type="evidence" value="ECO:0007669"/>
    <property type="project" value="InterPro"/>
</dbReference>
<organism evidence="3">
    <name type="scientific">Atrato Reo-like virus</name>
    <dbReference type="NCBI Taxonomy" id="2689356"/>
    <lineage>
        <taxon>Viruses</taxon>
        <taxon>Riboviria</taxon>
        <taxon>Orthornavirae</taxon>
        <taxon>Duplornaviricota</taxon>
        <taxon>Resentoviricetes</taxon>
        <taxon>Reovirales</taxon>
    </lineage>
</organism>
<accession>A0A6B9KGA1</accession>
<dbReference type="Pfam" id="PF09231">
    <property type="entry name" value="RDV-p3"/>
    <property type="match status" value="1"/>
</dbReference>
<dbReference type="GO" id="GO:0044423">
    <property type="term" value="C:virion component"/>
    <property type="evidence" value="ECO:0007669"/>
    <property type="project" value="UniProtKB-KW"/>
</dbReference>
<keyword evidence="1" id="KW-0946">Virion</keyword>
<reference evidence="3" key="1">
    <citation type="submission" date="2019-10" db="EMBL/GenBank/DDBJ databases">
        <authorList>
            <person name="Nitsche A."/>
            <person name="Hankeln T."/>
            <person name="Acosta O."/>
            <person name="Velez I.D."/>
            <person name="Schiemann D.J."/>
        </authorList>
    </citation>
    <scope>NUCLEOTIDE SEQUENCE</scope>
    <source>
        <strain evidence="3">Psal 1733-6</strain>
        <strain evidence="2">Psal1761-8</strain>
    </source>
</reference>
<dbReference type="InterPro" id="IPR016029">
    <property type="entry name" value="Inner_layer_core_VP3_Reovir"/>
</dbReference>
<protein>
    <submittedName>
        <fullName evidence="3">Putative major core protein</fullName>
    </submittedName>
</protein>
<dbReference type="EMBL" id="MN661068">
    <property type="protein sequence ID" value="QHA33830.1"/>
    <property type="molecule type" value="Genomic_RNA"/>
</dbReference>
<evidence type="ECO:0000313" key="3">
    <source>
        <dbReference type="EMBL" id="QHA33830.1"/>
    </source>
</evidence>
<evidence type="ECO:0000313" key="2">
    <source>
        <dbReference type="EMBL" id="QHA33826.1"/>
    </source>
</evidence>
<dbReference type="InterPro" id="IPR015312">
    <property type="entry name" value="Innr_layr_core_VP3_Phytoreovir"/>
</dbReference>
<evidence type="ECO:0000256" key="1">
    <source>
        <dbReference type="ARBA" id="ARBA00022844"/>
    </source>
</evidence>